<evidence type="ECO:0000313" key="2">
    <source>
        <dbReference type="Proteomes" id="UP000178091"/>
    </source>
</evidence>
<comment type="caution">
    <text evidence="1">The sequence shown here is derived from an EMBL/GenBank/DDBJ whole genome shotgun (WGS) entry which is preliminary data.</text>
</comment>
<dbReference type="Proteomes" id="UP000178091">
    <property type="component" value="Unassembled WGS sequence"/>
</dbReference>
<protein>
    <submittedName>
        <fullName evidence="1">Uncharacterized protein</fullName>
    </submittedName>
</protein>
<sequence>MSDLFVRMEDLARWWEKELVSTTDEIAAKLQFLCSKYNGNLISTRAHEMPQDVLATLQLCEKCWFEKHPDGGVLHFRSTD</sequence>
<gene>
    <name evidence="1" type="ORF">A3F55_01685</name>
</gene>
<dbReference type="EMBL" id="MEWW01000017">
    <property type="protein sequence ID" value="OGC84362.1"/>
    <property type="molecule type" value="Genomic_DNA"/>
</dbReference>
<dbReference type="AlphaFoldDB" id="A0A1F4XRM0"/>
<organism evidence="1 2">
    <name type="scientific">Candidatus Adlerbacteria bacterium RIFCSPHIGHO2_12_FULL_53_18</name>
    <dbReference type="NCBI Taxonomy" id="1797242"/>
    <lineage>
        <taxon>Bacteria</taxon>
        <taxon>Candidatus Adleribacteriota</taxon>
    </lineage>
</organism>
<proteinExistence type="predicted"/>
<accession>A0A1F4XRM0</accession>
<reference evidence="1 2" key="1">
    <citation type="journal article" date="2016" name="Nat. Commun.">
        <title>Thousands of microbial genomes shed light on interconnected biogeochemical processes in an aquifer system.</title>
        <authorList>
            <person name="Anantharaman K."/>
            <person name="Brown C.T."/>
            <person name="Hug L.A."/>
            <person name="Sharon I."/>
            <person name="Castelle C.J."/>
            <person name="Probst A.J."/>
            <person name="Thomas B.C."/>
            <person name="Singh A."/>
            <person name="Wilkins M.J."/>
            <person name="Karaoz U."/>
            <person name="Brodie E.L."/>
            <person name="Williams K.H."/>
            <person name="Hubbard S.S."/>
            <person name="Banfield J.F."/>
        </authorList>
    </citation>
    <scope>NUCLEOTIDE SEQUENCE [LARGE SCALE GENOMIC DNA]</scope>
</reference>
<evidence type="ECO:0000313" key="1">
    <source>
        <dbReference type="EMBL" id="OGC84362.1"/>
    </source>
</evidence>
<name>A0A1F4XRM0_9BACT</name>